<dbReference type="RefSeq" id="XP_044546665.1">
    <property type="nucleotide sequence ID" value="XM_044697519.1"/>
</dbReference>
<feature type="transmembrane region" description="Helical" evidence="1">
    <location>
        <begin position="592"/>
        <end position="614"/>
    </location>
</feature>
<evidence type="ECO:0000313" key="3">
    <source>
        <dbReference type="EMBL" id="KAG2379403.1"/>
    </source>
</evidence>
<keyword evidence="1" id="KW-0472">Membrane</keyword>
<proteinExistence type="predicted"/>
<sequence length="986" mass="113238">MMTLSLLSNSLCTFLLILLIFFTSLTTLVNSHPLTSLSPNHRTTSSLLNLPVRVLSLQELQPSHVIVGAFNYYSLFVWKKLKIESFPQLFETVMTNSNWTTRYFNQNMNHSTNSNSNNFPNFKSPHRPFKIICPQNYPCQNLWQLTWTHSVSNPTSNFALEHRYSLFSDCRYGSLLEYGDAFLMTPFDFAMIVRVNLQVTQKGLFSSRQRPLQVPFEWYNPLVQLQIANSSILSMYNPSDFIAIPIIPSKFIVLDQGASGMTFDSTRTCEESFKDGSYSTSCTFLQLAMKHTRVRSMSSCSESTFHDMYVWDGLHGLLNFSQHDIELVQKLLNFQVQVDDSLIREAWSSLDSDRAKSLETLSHSTISNLLWNSTCHYCSTTLCVSENIERTDYFVIVYSIFMCGYYLLFFGFRMYRLPSMKRRLLLPFVTPFALLLFQTSWSSVVRNACGSVMLPISILIVGFIFTLHVVIVLRNLYLKILYKFLRQENSKNLSQTKEKHYKFYKILASERMGWFMCTAIPLSVMLVFSIPSTVVSSVLFTELVLANRIMFATIALFGCVLALLYLVIDILICRKKVFKKGIRWFFFFDDPLYIRIDLLSLQLLMILLIIYLILLPLNAPFYPVSDNFATNAFLRMLICIFLMMSSGGFTMTIELVNLILAKKTDAFIIDSVKSLEYLLLKYSCFEELLKDYCTGELTLEHLLFFKELSEIKTLTSSKISQSMFERLERVFIEKYAIFQVDLPKKTISQFYKMKEKMKQVVVASQSGGSGNSNEESPTTTVAATASIQKPLHFPSFSLISSGQPLFIQSEEIPKNNHSTSTSPTIATTIIDVNNPVQNNTLSEYASSPNSPIPQLPNKEDLKFHSLNQHKHQQPHTEWILSHQLNTQHKSSNKLEQSMTILFEQLFIDVVFNIREIFSRFKTTKEFRDWVEKMSREGNFQFNQPVVVEQEVSNSTTPRASGAVTNQKSHIKIASLTTVVEFTSSRQ</sequence>
<dbReference type="InterPro" id="IPR036305">
    <property type="entry name" value="RGS_sf"/>
</dbReference>
<gene>
    <name evidence="3" type="ORF">C9374_007542</name>
</gene>
<reference evidence="3 4" key="1">
    <citation type="journal article" date="2018" name="BMC Genomics">
        <title>The genome of Naegleria lovaniensis, the basis for a comparative approach to unravel pathogenicity factors of the human pathogenic amoeba N. fowleri.</title>
        <authorList>
            <person name="Liechti N."/>
            <person name="Schurch N."/>
            <person name="Bruggmann R."/>
            <person name="Wittwer M."/>
        </authorList>
    </citation>
    <scope>NUCLEOTIDE SEQUENCE [LARGE SCALE GENOMIC DNA]</scope>
    <source>
        <strain evidence="3 4">ATCC 30569</strain>
    </source>
</reference>
<feature type="signal peptide" evidence="2">
    <location>
        <begin position="1"/>
        <end position="31"/>
    </location>
</feature>
<feature type="transmembrane region" description="Helical" evidence="1">
    <location>
        <begin position="634"/>
        <end position="660"/>
    </location>
</feature>
<dbReference type="AlphaFoldDB" id="A0AA88GN89"/>
<dbReference type="Proteomes" id="UP000816034">
    <property type="component" value="Unassembled WGS sequence"/>
</dbReference>
<feature type="transmembrane region" description="Helical" evidence="1">
    <location>
        <begin position="393"/>
        <end position="412"/>
    </location>
</feature>
<keyword evidence="2" id="KW-0732">Signal</keyword>
<dbReference type="SUPFAM" id="SSF48097">
    <property type="entry name" value="Regulator of G-protein signaling, RGS"/>
    <property type="match status" value="1"/>
</dbReference>
<accession>A0AA88GN89</accession>
<dbReference type="EMBL" id="PYSW02000029">
    <property type="protein sequence ID" value="KAG2379403.1"/>
    <property type="molecule type" value="Genomic_DNA"/>
</dbReference>
<feature type="chain" id="PRO_5041716697" description="Transmembrane protein" evidence="2">
    <location>
        <begin position="32"/>
        <end position="986"/>
    </location>
</feature>
<name>A0AA88GN89_NAELO</name>
<organism evidence="3 4">
    <name type="scientific">Naegleria lovaniensis</name>
    <name type="common">Amoeba</name>
    <dbReference type="NCBI Taxonomy" id="51637"/>
    <lineage>
        <taxon>Eukaryota</taxon>
        <taxon>Discoba</taxon>
        <taxon>Heterolobosea</taxon>
        <taxon>Tetramitia</taxon>
        <taxon>Eutetramitia</taxon>
        <taxon>Vahlkampfiidae</taxon>
        <taxon>Naegleria</taxon>
    </lineage>
</organism>
<evidence type="ECO:0008006" key="5">
    <source>
        <dbReference type="Google" id="ProtNLM"/>
    </source>
</evidence>
<evidence type="ECO:0000256" key="2">
    <source>
        <dbReference type="SAM" id="SignalP"/>
    </source>
</evidence>
<feature type="transmembrane region" description="Helical" evidence="1">
    <location>
        <begin position="453"/>
        <end position="477"/>
    </location>
</feature>
<keyword evidence="1" id="KW-1133">Transmembrane helix</keyword>
<dbReference type="GeneID" id="68099996"/>
<feature type="transmembrane region" description="Helical" evidence="1">
    <location>
        <begin position="512"/>
        <end position="530"/>
    </location>
</feature>
<protein>
    <recommendedName>
        <fullName evidence="5">Transmembrane protein</fullName>
    </recommendedName>
</protein>
<keyword evidence="4" id="KW-1185">Reference proteome</keyword>
<evidence type="ECO:0000256" key="1">
    <source>
        <dbReference type="SAM" id="Phobius"/>
    </source>
</evidence>
<evidence type="ECO:0000313" key="4">
    <source>
        <dbReference type="Proteomes" id="UP000816034"/>
    </source>
</evidence>
<comment type="caution">
    <text evidence="3">The sequence shown here is derived from an EMBL/GenBank/DDBJ whole genome shotgun (WGS) entry which is preliminary data.</text>
</comment>
<feature type="transmembrane region" description="Helical" evidence="1">
    <location>
        <begin position="550"/>
        <end position="572"/>
    </location>
</feature>
<keyword evidence="1" id="KW-0812">Transmembrane</keyword>
<feature type="transmembrane region" description="Helical" evidence="1">
    <location>
        <begin position="424"/>
        <end position="441"/>
    </location>
</feature>